<feature type="binding site" evidence="9">
    <location>
        <position position="114"/>
    </location>
    <ligand>
        <name>substrate</name>
    </ligand>
</feature>
<evidence type="ECO:0000256" key="8">
    <source>
        <dbReference type="ARBA" id="ARBA00023277"/>
    </source>
</evidence>
<keyword evidence="7 9" id="KW-0520">NAD</keyword>
<comment type="function">
    <text evidence="9">Catalyzes the NAD(P)(+)-dependent oxidation of D-glucose to D-gluconate via gluconolactone. Can utilize both NAD(+) and NADP(+) as electron acceptor. Is involved in the degradation of glucose through a modified Entner-Doudoroff pathway.</text>
</comment>
<comment type="cofactor">
    <cofactor evidence="1">
        <name>Zn(2+)</name>
        <dbReference type="ChEBI" id="CHEBI:29105"/>
    </cofactor>
</comment>
<dbReference type="GO" id="GO:0047935">
    <property type="term" value="F:glucose 1-dehydrogenase (NADP+) activity"/>
    <property type="evidence" value="ECO:0007669"/>
    <property type="project" value="RHEA"/>
</dbReference>
<keyword evidence="3 9" id="KW-0547">Nucleotide-binding</keyword>
<evidence type="ECO:0000313" key="14">
    <source>
        <dbReference type="Proteomes" id="UP000283805"/>
    </source>
</evidence>
<evidence type="ECO:0000256" key="9">
    <source>
        <dbReference type="HAMAP-Rule" id="MF_02127"/>
    </source>
</evidence>
<dbReference type="InterPro" id="IPR026583">
    <property type="entry name" value="Glc_1-DH_arc"/>
</dbReference>
<keyword evidence="8 9" id="KW-0119">Carbohydrate metabolism</keyword>
<feature type="binding site" evidence="9">
    <location>
        <position position="150"/>
    </location>
    <ligand>
        <name>substrate</name>
    </ligand>
</feature>
<keyword evidence="2 9" id="KW-0479">Metal-binding</keyword>
<name>A0A3R7HXQ3_9EURY</name>
<feature type="binding site" evidence="9">
    <location>
        <begin position="206"/>
        <end position="207"/>
    </location>
    <ligand>
        <name>NADP(+)</name>
        <dbReference type="ChEBI" id="CHEBI:58349"/>
    </ligand>
</feature>
<dbReference type="PANTHER" id="PTHR43189:SF2">
    <property type="entry name" value="GLUCOSE 1-DEHYDROGENASE"/>
    <property type="match status" value="1"/>
</dbReference>
<evidence type="ECO:0000259" key="11">
    <source>
        <dbReference type="Pfam" id="PF08240"/>
    </source>
</evidence>
<dbReference type="Gene3D" id="3.40.50.720">
    <property type="entry name" value="NAD(P)-binding Rossmann-like Domain"/>
    <property type="match status" value="1"/>
</dbReference>
<dbReference type="GO" id="GO:0019595">
    <property type="term" value="P:non-phosphorylated glucose catabolic process"/>
    <property type="evidence" value="ECO:0007669"/>
    <property type="project" value="UniProtKB-UniRule"/>
</dbReference>
<accession>A0A3R7HXQ3</accession>
<dbReference type="Pfam" id="PF08240">
    <property type="entry name" value="ADH_N"/>
    <property type="match status" value="1"/>
</dbReference>
<dbReference type="GO" id="GO:0005536">
    <property type="term" value="F:D-glucose binding"/>
    <property type="evidence" value="ECO:0007669"/>
    <property type="project" value="UniProtKB-UniRule"/>
</dbReference>
<dbReference type="SUPFAM" id="SSF51735">
    <property type="entry name" value="NAD(P)-binding Rossmann-fold domains"/>
    <property type="match status" value="1"/>
</dbReference>
<comment type="caution">
    <text evidence="9">Lacks conserved residue(s) required for the propagation of feature annotation.</text>
</comment>
<comment type="similarity">
    <text evidence="9">Belongs to the zinc-containing alcohol dehydrogenase family. Glucose 1-dehydrogenase subfamily.</text>
</comment>
<dbReference type="PANTHER" id="PTHR43189">
    <property type="entry name" value="ZINC-TYPE ALCOHOL DEHYDROGENASE-LIKE PROTEIN C1198.01-RELATED"/>
    <property type="match status" value="1"/>
</dbReference>
<dbReference type="EC" id="1.1.1.47" evidence="9"/>
<dbReference type="SUPFAM" id="SSF50129">
    <property type="entry name" value="GroES-like"/>
    <property type="match status" value="1"/>
</dbReference>
<organism evidence="13 14">
    <name type="scientific">Halopiger aswanensis</name>
    <dbReference type="NCBI Taxonomy" id="148449"/>
    <lineage>
        <taxon>Archaea</taxon>
        <taxon>Methanobacteriati</taxon>
        <taxon>Methanobacteriota</taxon>
        <taxon>Stenosarchaea group</taxon>
        <taxon>Halobacteria</taxon>
        <taxon>Halobacteriales</taxon>
        <taxon>Natrialbaceae</taxon>
        <taxon>Halopiger</taxon>
    </lineage>
</organism>
<dbReference type="AlphaFoldDB" id="A0A3R7HXQ3"/>
<dbReference type="GO" id="GO:0070403">
    <property type="term" value="F:NAD+ binding"/>
    <property type="evidence" value="ECO:0007669"/>
    <property type="project" value="UniProtKB-UniRule"/>
</dbReference>
<keyword evidence="14" id="KW-1185">Reference proteome</keyword>
<dbReference type="Proteomes" id="UP000283805">
    <property type="component" value="Unassembled WGS sequence"/>
</dbReference>
<proteinExistence type="inferred from homology"/>
<evidence type="ECO:0000256" key="2">
    <source>
        <dbReference type="ARBA" id="ARBA00022723"/>
    </source>
</evidence>
<dbReference type="GO" id="GO:0047934">
    <property type="term" value="F:glucose 1-dehydrogenase (NAD+) activity"/>
    <property type="evidence" value="ECO:0007669"/>
    <property type="project" value="RHEA"/>
</dbReference>
<dbReference type="OrthoDB" id="41394at2157"/>
<feature type="binding site" evidence="9">
    <location>
        <position position="40"/>
    </location>
    <ligand>
        <name>substrate</name>
    </ligand>
</feature>
<dbReference type="InterPro" id="IPR011032">
    <property type="entry name" value="GroES-like_sf"/>
</dbReference>
<dbReference type="HAMAP" id="MF_02127">
    <property type="entry name" value="Glucose_DH"/>
    <property type="match status" value="1"/>
</dbReference>
<feature type="domain" description="Glucose dehydrogenase C-terminal" evidence="12">
    <location>
        <begin position="143"/>
        <end position="353"/>
    </location>
</feature>
<comment type="catalytic activity">
    <reaction evidence="9">
        <text>D-glucose + NADP(+) = D-glucono-1,5-lactone + NADPH + H(+)</text>
        <dbReference type="Rhea" id="RHEA:14405"/>
        <dbReference type="ChEBI" id="CHEBI:4167"/>
        <dbReference type="ChEBI" id="CHEBI:15378"/>
        <dbReference type="ChEBI" id="CHEBI:16217"/>
        <dbReference type="ChEBI" id="CHEBI:57783"/>
        <dbReference type="ChEBI" id="CHEBI:58349"/>
        <dbReference type="EC" id="1.1.1.47"/>
    </reaction>
</comment>
<evidence type="ECO:0000256" key="6">
    <source>
        <dbReference type="ARBA" id="ARBA00023002"/>
    </source>
</evidence>
<dbReference type="Gene3D" id="3.90.180.10">
    <property type="entry name" value="Medium-chain alcohol dehydrogenases, catalytic domain"/>
    <property type="match status" value="1"/>
</dbReference>
<dbReference type="GO" id="GO:0008270">
    <property type="term" value="F:zinc ion binding"/>
    <property type="evidence" value="ECO:0007669"/>
    <property type="project" value="UniProtKB-UniRule"/>
</dbReference>
<keyword evidence="5 9" id="KW-0521">NADP</keyword>
<gene>
    <name evidence="9" type="primary">gdh</name>
    <name evidence="13" type="ORF">ATJ93_2036</name>
</gene>
<dbReference type="CDD" id="cd08230">
    <property type="entry name" value="glucose_DH"/>
    <property type="match status" value="1"/>
</dbReference>
<evidence type="ECO:0000256" key="3">
    <source>
        <dbReference type="ARBA" id="ARBA00022741"/>
    </source>
</evidence>
<evidence type="ECO:0000256" key="5">
    <source>
        <dbReference type="ARBA" id="ARBA00022857"/>
    </source>
</evidence>
<evidence type="ECO:0000259" key="12">
    <source>
        <dbReference type="Pfam" id="PF16912"/>
    </source>
</evidence>
<evidence type="ECO:0000313" key="13">
    <source>
        <dbReference type="EMBL" id="RKD95184.1"/>
    </source>
</evidence>
<dbReference type="InterPro" id="IPR013154">
    <property type="entry name" value="ADH-like_N"/>
</dbReference>
<feature type="binding site" evidence="9">
    <location>
        <begin position="181"/>
        <end position="184"/>
    </location>
    <ligand>
        <name>NADP(+)</name>
        <dbReference type="ChEBI" id="CHEBI:58349"/>
    </ligand>
</feature>
<feature type="binding site" evidence="9">
    <location>
        <begin position="300"/>
        <end position="302"/>
    </location>
    <ligand>
        <name>NADP(+)</name>
        <dbReference type="ChEBI" id="CHEBI:58349"/>
    </ligand>
</feature>
<dbReference type="InterPro" id="IPR036291">
    <property type="entry name" value="NAD(P)-bd_dom_sf"/>
</dbReference>
<dbReference type="RefSeq" id="WP_120244482.1">
    <property type="nucleotide sequence ID" value="NZ_RAPO01000002.1"/>
</dbReference>
<dbReference type="GO" id="GO:0070401">
    <property type="term" value="F:NADP+ binding"/>
    <property type="evidence" value="ECO:0007669"/>
    <property type="project" value="UniProtKB-UniRule"/>
</dbReference>
<feature type="domain" description="Alcohol dehydrogenase-like N-terminal" evidence="11">
    <location>
        <begin position="25"/>
        <end position="140"/>
    </location>
</feature>
<dbReference type="InterPro" id="IPR031640">
    <property type="entry name" value="Glu_dehyd_C"/>
</dbReference>
<evidence type="ECO:0000256" key="1">
    <source>
        <dbReference type="ARBA" id="ARBA00001947"/>
    </source>
</evidence>
<keyword evidence="6 9" id="KW-0560">Oxidoreductase</keyword>
<feature type="binding site" evidence="9">
    <location>
        <position position="302"/>
    </location>
    <ligand>
        <name>substrate</name>
    </ligand>
</feature>
<dbReference type="EMBL" id="RAPO01000002">
    <property type="protein sequence ID" value="RKD95184.1"/>
    <property type="molecule type" value="Genomic_DNA"/>
</dbReference>
<sequence length="356" mass="38494">MQAIAVEPGAGEPTLVERPRPEPESGEALVRTLRVGVDGTDHEVIAGHHGDVPNDDTQLVLGHEAVGVVEDPNGTDLEAGQIVVPTVRRRPNGHGNEYFERGEPDMAPDGEYVERGIVGAHGFMAEYFTSPAEYLIPIPEELAHLGFLVEPISISEKAIEHAVASRSAFDWDLESALVLGNGSLGLLTLGMFADVLDIERTYCLGRRDRPDPTIDIIEELGGTYIDSRETPVSEIPAAYEGIDLVYEATGYAKHAFETVDALAPNGVGVLLGVPEPWEFEVDGGRLHREMVLHNKALLGTVNSHRGHFESAVDTLSQLPTWLTGDLVTGVYGLEEFQRAFETGDGVIKTAVEFSAL</sequence>
<evidence type="ECO:0000256" key="7">
    <source>
        <dbReference type="ARBA" id="ARBA00023027"/>
    </source>
</evidence>
<keyword evidence="4 9" id="KW-0862">Zinc</keyword>
<feature type="binding site" evidence="9">
    <location>
        <begin position="271"/>
        <end position="273"/>
    </location>
    <ligand>
        <name>NADP(+)</name>
        <dbReference type="ChEBI" id="CHEBI:58349"/>
    </ligand>
</feature>
<protein>
    <recommendedName>
        <fullName evidence="9">Glucose 1-dehydrogenase</fullName>
        <shortName evidence="9">GDH</shortName>
        <shortName evidence="9">GlcDH</shortName>
        <ecNumber evidence="9">1.1.1.47</ecNumber>
    </recommendedName>
</protein>
<comment type="catalytic activity">
    <reaction evidence="9">
        <text>D-glucose + NAD(+) = D-glucono-1,5-lactone + NADH + H(+)</text>
        <dbReference type="Rhea" id="RHEA:14293"/>
        <dbReference type="ChEBI" id="CHEBI:4167"/>
        <dbReference type="ChEBI" id="CHEBI:15378"/>
        <dbReference type="ChEBI" id="CHEBI:16217"/>
        <dbReference type="ChEBI" id="CHEBI:57540"/>
        <dbReference type="ChEBI" id="CHEBI:57945"/>
        <dbReference type="EC" id="1.1.1.47"/>
    </reaction>
</comment>
<evidence type="ECO:0000256" key="10">
    <source>
        <dbReference type="SAM" id="MobiDB-lite"/>
    </source>
</evidence>
<feature type="region of interest" description="Disordered" evidence="10">
    <location>
        <begin position="1"/>
        <end position="26"/>
    </location>
</feature>
<evidence type="ECO:0000256" key="4">
    <source>
        <dbReference type="ARBA" id="ARBA00022833"/>
    </source>
</evidence>
<comment type="caution">
    <text evidence="13">The sequence shown here is derived from an EMBL/GenBank/DDBJ whole genome shotgun (WGS) entry which is preliminary data.</text>
</comment>
<reference evidence="13 14" key="1">
    <citation type="submission" date="2018-09" db="EMBL/GenBank/DDBJ databases">
        <title>Genomic Encyclopedia of Archaeal and Bacterial Type Strains, Phase II (KMG-II): from individual species to whole genera.</title>
        <authorList>
            <person name="Goeker M."/>
        </authorList>
    </citation>
    <scope>NUCLEOTIDE SEQUENCE [LARGE SCALE GENOMIC DNA]</scope>
    <source>
        <strain evidence="13 14">DSM 13151</strain>
    </source>
</reference>
<dbReference type="Pfam" id="PF16912">
    <property type="entry name" value="Glu_dehyd_C"/>
    <property type="match status" value="1"/>
</dbReference>